<dbReference type="STRING" id="294747.C5MIU3"/>
<dbReference type="InterPro" id="IPR045242">
    <property type="entry name" value="Syntaxin"/>
</dbReference>
<dbReference type="AlphaFoldDB" id="C5MIU3"/>
<dbReference type="PROSITE" id="PS50192">
    <property type="entry name" value="T_SNARE"/>
    <property type="match status" value="1"/>
</dbReference>
<proteinExistence type="inferred from homology"/>
<feature type="domain" description="T-SNARE coiled-coil homology" evidence="4">
    <location>
        <begin position="181"/>
        <end position="243"/>
    </location>
</feature>
<dbReference type="EMBL" id="GG692405">
    <property type="protein sequence ID" value="EER30202.1"/>
    <property type="molecule type" value="Genomic_DNA"/>
</dbReference>
<accession>C5MIU3</accession>
<dbReference type="GO" id="GO:0005484">
    <property type="term" value="F:SNAP receptor activity"/>
    <property type="evidence" value="ECO:0007669"/>
    <property type="project" value="InterPro"/>
</dbReference>
<name>C5MIU3_CANTT</name>
<comment type="similarity">
    <text evidence="1">Belongs to the syntaxin family.</text>
</comment>
<evidence type="ECO:0000256" key="1">
    <source>
        <dbReference type="ARBA" id="ARBA00009063"/>
    </source>
</evidence>
<feature type="transmembrane region" description="Helical" evidence="3">
    <location>
        <begin position="254"/>
        <end position="274"/>
    </location>
</feature>
<dbReference type="Pfam" id="PF05739">
    <property type="entry name" value="SNARE"/>
    <property type="match status" value="1"/>
</dbReference>
<feature type="coiled-coil region" evidence="2">
    <location>
        <begin position="47"/>
        <end position="108"/>
    </location>
</feature>
<dbReference type="SMART" id="SM00397">
    <property type="entry name" value="t_SNARE"/>
    <property type="match status" value="1"/>
</dbReference>
<dbReference type="PANTHER" id="PTHR19957">
    <property type="entry name" value="SYNTAXIN"/>
    <property type="match status" value="1"/>
</dbReference>
<dbReference type="OrthoDB" id="364348at2759"/>
<dbReference type="PROSITE" id="PS00914">
    <property type="entry name" value="SYNTAXIN"/>
    <property type="match status" value="1"/>
</dbReference>
<dbReference type="Proteomes" id="UP000002037">
    <property type="component" value="Unassembled WGS sequence"/>
</dbReference>
<dbReference type="Gene3D" id="1.20.5.110">
    <property type="match status" value="1"/>
</dbReference>
<reference evidence="5 6" key="1">
    <citation type="journal article" date="2009" name="Nature">
        <title>Evolution of pathogenicity and sexual reproduction in eight Candida genomes.</title>
        <authorList>
            <person name="Butler G."/>
            <person name="Rasmussen M.D."/>
            <person name="Lin M.F."/>
            <person name="Santos M.A."/>
            <person name="Sakthikumar S."/>
            <person name="Munro C.A."/>
            <person name="Rheinbay E."/>
            <person name="Grabherr M."/>
            <person name="Forche A."/>
            <person name="Reedy J.L."/>
            <person name="Agrafioti I."/>
            <person name="Arnaud M.B."/>
            <person name="Bates S."/>
            <person name="Brown A.J."/>
            <person name="Brunke S."/>
            <person name="Costanzo M.C."/>
            <person name="Fitzpatrick D.A."/>
            <person name="de Groot P.W."/>
            <person name="Harris D."/>
            <person name="Hoyer L.L."/>
            <person name="Hube B."/>
            <person name="Klis F.M."/>
            <person name="Kodira C."/>
            <person name="Lennard N."/>
            <person name="Logue M.E."/>
            <person name="Martin R."/>
            <person name="Neiman A.M."/>
            <person name="Nikolaou E."/>
            <person name="Quail M.A."/>
            <person name="Quinn J."/>
            <person name="Santos M.C."/>
            <person name="Schmitzberger F.F."/>
            <person name="Sherlock G."/>
            <person name="Shah P."/>
            <person name="Silverstein K.A."/>
            <person name="Skrzypek M.S."/>
            <person name="Soll D."/>
            <person name="Staggs R."/>
            <person name="Stansfield I."/>
            <person name="Stumpf M.P."/>
            <person name="Sudbery P.E."/>
            <person name="Srikantha T."/>
            <person name="Zeng Q."/>
            <person name="Berman J."/>
            <person name="Berriman M."/>
            <person name="Heitman J."/>
            <person name="Gow N.A."/>
            <person name="Lorenz M.C."/>
            <person name="Birren B.W."/>
            <person name="Kellis M."/>
            <person name="Cuomo C.A."/>
        </authorList>
    </citation>
    <scope>NUCLEOTIDE SEQUENCE [LARGE SCALE GENOMIC DNA]</scope>
    <source>
        <strain evidence="6">ATCC MYA-3404 / T1</strain>
    </source>
</reference>
<evidence type="ECO:0000259" key="4">
    <source>
        <dbReference type="PROSITE" id="PS50192"/>
    </source>
</evidence>
<dbReference type="KEGG" id="ctp:CTRG_05986"/>
<dbReference type="Pfam" id="PF14523">
    <property type="entry name" value="Syntaxin_2"/>
    <property type="match status" value="1"/>
</dbReference>
<evidence type="ECO:0000256" key="3">
    <source>
        <dbReference type="SAM" id="Phobius"/>
    </source>
</evidence>
<dbReference type="VEuPathDB" id="FungiDB:CTRG_05986"/>
<dbReference type="SUPFAM" id="SSF47661">
    <property type="entry name" value="t-snare proteins"/>
    <property type="match status" value="1"/>
</dbReference>
<keyword evidence="3" id="KW-0812">Transmembrane</keyword>
<organism evidence="5 6">
    <name type="scientific">Candida tropicalis (strain ATCC MYA-3404 / T1)</name>
    <name type="common">Yeast</name>
    <dbReference type="NCBI Taxonomy" id="294747"/>
    <lineage>
        <taxon>Eukaryota</taxon>
        <taxon>Fungi</taxon>
        <taxon>Dikarya</taxon>
        <taxon>Ascomycota</taxon>
        <taxon>Saccharomycotina</taxon>
        <taxon>Pichiomycetes</taxon>
        <taxon>Debaryomycetaceae</taxon>
        <taxon>Candida/Lodderomyces clade</taxon>
        <taxon>Candida</taxon>
    </lineage>
</organism>
<dbReference type="GO" id="GO:0006886">
    <property type="term" value="P:intracellular protein transport"/>
    <property type="evidence" value="ECO:0007669"/>
    <property type="project" value="InterPro"/>
</dbReference>
<evidence type="ECO:0000313" key="6">
    <source>
        <dbReference type="Proteomes" id="UP000002037"/>
    </source>
</evidence>
<dbReference type="GO" id="GO:0000149">
    <property type="term" value="F:SNARE binding"/>
    <property type="evidence" value="ECO:0007669"/>
    <property type="project" value="TreeGrafter"/>
</dbReference>
<dbReference type="RefSeq" id="XP_002546508.1">
    <property type="nucleotide sequence ID" value="XM_002546462.1"/>
</dbReference>
<feature type="coiled-coil region" evidence="2">
    <location>
        <begin position="177"/>
        <end position="204"/>
    </location>
</feature>
<dbReference type="CDD" id="cd15840">
    <property type="entry name" value="SNARE_Qa"/>
    <property type="match status" value="1"/>
</dbReference>
<dbReference type="InterPro" id="IPR006012">
    <property type="entry name" value="Syntaxin/epimorphin_CS"/>
</dbReference>
<dbReference type="HOGENOM" id="CLU_059257_4_0_1"/>
<dbReference type="GO" id="GO:0006896">
    <property type="term" value="P:Golgi to vacuole transport"/>
    <property type="evidence" value="ECO:0007669"/>
    <property type="project" value="TreeGrafter"/>
</dbReference>
<dbReference type="GO" id="GO:0006906">
    <property type="term" value="P:vesicle fusion"/>
    <property type="evidence" value="ECO:0007669"/>
    <property type="project" value="TreeGrafter"/>
</dbReference>
<dbReference type="GO" id="GO:0012505">
    <property type="term" value="C:endomembrane system"/>
    <property type="evidence" value="ECO:0007669"/>
    <property type="project" value="TreeGrafter"/>
</dbReference>
<gene>
    <name evidence="5" type="ORF">CTRG_05986</name>
</gene>
<dbReference type="GO" id="GO:0048278">
    <property type="term" value="P:vesicle docking"/>
    <property type="evidence" value="ECO:0007669"/>
    <property type="project" value="TreeGrafter"/>
</dbReference>
<protein>
    <recommendedName>
        <fullName evidence="4">t-SNARE coiled-coil homology domain-containing protein</fullName>
    </recommendedName>
</protein>
<keyword evidence="3" id="KW-1133">Transmembrane helix</keyword>
<dbReference type="PANTHER" id="PTHR19957:SF38">
    <property type="entry name" value="LD27581P"/>
    <property type="match status" value="1"/>
</dbReference>
<evidence type="ECO:0000256" key="2">
    <source>
        <dbReference type="SAM" id="Coils"/>
    </source>
</evidence>
<evidence type="ECO:0000313" key="5">
    <source>
        <dbReference type="EMBL" id="EER30202.1"/>
    </source>
</evidence>
<dbReference type="InterPro" id="IPR006011">
    <property type="entry name" value="Syntaxin_N"/>
</dbReference>
<dbReference type="InterPro" id="IPR000727">
    <property type="entry name" value="T_SNARE_dom"/>
</dbReference>
<sequence>MSFNNPFNEDLERTATNQSHRYKDYPEFDSLSTSIDNQLHHINSQLLASIKQDLKDYENNKSDLELSENLSNQFKKTTESFKKLNGFVKNLNQTIEAAERNHEDVEIINYLKQKEGIQIKLIKDALGNFKNYQKRFESYKVSTLPEESRNGIEQGETSGQEQQQVQIEYEPINAEELEQQTLLIQEREREIQQIQQDTQEINDIFSNLSSIINEQQFQIDSIENNIFSYSSNAREADTELRRASRYQKRSSGRLLCCLLILIGISAFIILIGLIF</sequence>
<dbReference type="GO" id="GO:0031201">
    <property type="term" value="C:SNARE complex"/>
    <property type="evidence" value="ECO:0007669"/>
    <property type="project" value="TreeGrafter"/>
</dbReference>
<keyword evidence="6" id="KW-1185">Reference proteome</keyword>
<keyword evidence="3" id="KW-0472">Membrane</keyword>
<dbReference type="eggNOG" id="KOG0811">
    <property type="taxonomic scope" value="Eukaryota"/>
</dbReference>
<keyword evidence="2" id="KW-0175">Coiled coil</keyword>
<dbReference type="InterPro" id="IPR010989">
    <property type="entry name" value="SNARE"/>
</dbReference>
<dbReference type="GeneID" id="8298557"/>